<protein>
    <submittedName>
        <fullName evidence="1">Uncharacterized protein</fullName>
    </submittedName>
</protein>
<reference evidence="1 2" key="1">
    <citation type="submission" date="2019-02" db="EMBL/GenBank/DDBJ databases">
        <title>WGS of Pseudoxanthomonas species novum from clinical isolates.</title>
        <authorList>
            <person name="Bernier A.-M."/>
            <person name="Bernard K."/>
            <person name="Vachon A."/>
        </authorList>
    </citation>
    <scope>NUCLEOTIDE SEQUENCE [LARGE SCALE GENOMIC DNA]</scope>
    <source>
        <strain evidence="2">NML 170316</strain>
    </source>
</reference>
<evidence type="ECO:0000313" key="1">
    <source>
        <dbReference type="EMBL" id="TAA19201.1"/>
    </source>
</evidence>
<proteinExistence type="predicted"/>
<organism evidence="1 2">
    <name type="scientific">Pseudoxanthomonas winnipegensis</name>
    <dbReference type="NCBI Taxonomy" id="2480810"/>
    <lineage>
        <taxon>Bacteria</taxon>
        <taxon>Pseudomonadati</taxon>
        <taxon>Pseudomonadota</taxon>
        <taxon>Gammaproteobacteria</taxon>
        <taxon>Lysobacterales</taxon>
        <taxon>Lysobacteraceae</taxon>
        <taxon>Pseudoxanthomonas</taxon>
    </lineage>
</organism>
<sequence length="71" mass="7676">MSDFQWGPNERELVEASRDIGCICEFNSAATKALGQVVARTGKAVDELTVGELRAIVRANDPDAELPACLR</sequence>
<dbReference type="Proteomes" id="UP000293089">
    <property type="component" value="Unassembled WGS sequence"/>
</dbReference>
<dbReference type="EMBL" id="SHME01000003">
    <property type="protein sequence ID" value="TAA19201.1"/>
    <property type="molecule type" value="Genomic_DNA"/>
</dbReference>
<dbReference type="RefSeq" id="WP_130528604.1">
    <property type="nucleotide sequence ID" value="NZ_SHMD01000001.1"/>
</dbReference>
<keyword evidence="2" id="KW-1185">Reference proteome</keyword>
<evidence type="ECO:0000313" key="2">
    <source>
        <dbReference type="Proteomes" id="UP000293089"/>
    </source>
</evidence>
<comment type="caution">
    <text evidence="1">The sequence shown here is derived from an EMBL/GenBank/DDBJ whole genome shotgun (WGS) entry which is preliminary data.</text>
</comment>
<gene>
    <name evidence="1" type="ORF">EA658_10015</name>
</gene>
<accession>A0ABY1WCU9</accession>
<name>A0ABY1WCU9_9GAMM</name>